<keyword evidence="5 7" id="KW-0505">Motor protein</keyword>
<dbReference type="SMART" id="SM00129">
    <property type="entry name" value="KISc"/>
    <property type="match status" value="1"/>
</dbReference>
<feature type="coiled-coil region" evidence="8">
    <location>
        <begin position="1129"/>
        <end position="1170"/>
    </location>
</feature>
<evidence type="ECO:0000256" key="8">
    <source>
        <dbReference type="SAM" id="Coils"/>
    </source>
</evidence>
<name>A0ABP1B6D7_9BRYO</name>
<reference evidence="11 12" key="1">
    <citation type="submission" date="2024-03" db="EMBL/GenBank/DDBJ databases">
        <authorList>
            <consortium name="ELIXIR-Norway"/>
            <consortium name="Elixir Norway"/>
        </authorList>
    </citation>
    <scope>NUCLEOTIDE SEQUENCE [LARGE SCALE GENOMIC DNA]</scope>
</reference>
<dbReference type="InterPro" id="IPR027417">
    <property type="entry name" value="P-loop_NTPase"/>
</dbReference>
<keyword evidence="4 8" id="KW-0175">Coiled coil</keyword>
<proteinExistence type="inferred from homology"/>
<evidence type="ECO:0000256" key="4">
    <source>
        <dbReference type="ARBA" id="ARBA00023054"/>
    </source>
</evidence>
<dbReference type="Gene3D" id="3.40.850.10">
    <property type="entry name" value="Kinesin motor domain"/>
    <property type="match status" value="1"/>
</dbReference>
<evidence type="ECO:0000256" key="6">
    <source>
        <dbReference type="ARBA" id="ARBA00034488"/>
    </source>
</evidence>
<keyword evidence="12" id="KW-1185">Reference proteome</keyword>
<dbReference type="Proteomes" id="UP001497522">
    <property type="component" value="Chromosome 2"/>
</dbReference>
<feature type="coiled-coil region" evidence="8">
    <location>
        <begin position="2554"/>
        <end position="2653"/>
    </location>
</feature>
<dbReference type="PRINTS" id="PR00380">
    <property type="entry name" value="KINESINHEAVY"/>
</dbReference>
<evidence type="ECO:0000259" key="10">
    <source>
        <dbReference type="PROSITE" id="PS50067"/>
    </source>
</evidence>
<dbReference type="InterPro" id="IPR036961">
    <property type="entry name" value="Kinesin_motor_dom_sf"/>
</dbReference>
<dbReference type="InterPro" id="IPR044986">
    <property type="entry name" value="KIF15/KIN-12"/>
</dbReference>
<evidence type="ECO:0000256" key="9">
    <source>
        <dbReference type="SAM" id="MobiDB-lite"/>
    </source>
</evidence>
<feature type="coiled-coil region" evidence="8">
    <location>
        <begin position="2057"/>
        <end position="2243"/>
    </location>
</feature>
<organism evidence="11 12">
    <name type="scientific">Sphagnum jensenii</name>
    <dbReference type="NCBI Taxonomy" id="128206"/>
    <lineage>
        <taxon>Eukaryota</taxon>
        <taxon>Viridiplantae</taxon>
        <taxon>Streptophyta</taxon>
        <taxon>Embryophyta</taxon>
        <taxon>Bryophyta</taxon>
        <taxon>Sphagnophytina</taxon>
        <taxon>Sphagnopsida</taxon>
        <taxon>Sphagnales</taxon>
        <taxon>Sphagnaceae</taxon>
        <taxon>Sphagnum</taxon>
    </lineage>
</organism>
<keyword evidence="1" id="KW-0493">Microtubule</keyword>
<feature type="domain" description="Kinesin motor" evidence="10">
    <location>
        <begin position="268"/>
        <end position="616"/>
    </location>
</feature>
<dbReference type="EMBL" id="OZ023703">
    <property type="protein sequence ID" value="CAK9870583.1"/>
    <property type="molecule type" value="Genomic_DNA"/>
</dbReference>
<dbReference type="SUPFAM" id="SSF52540">
    <property type="entry name" value="P-loop containing nucleoside triphosphate hydrolases"/>
    <property type="match status" value="1"/>
</dbReference>
<dbReference type="PANTHER" id="PTHR37739">
    <property type="entry name" value="KINESIN-LIKE PROTEIN KIN-12D"/>
    <property type="match status" value="1"/>
</dbReference>
<evidence type="ECO:0000256" key="3">
    <source>
        <dbReference type="ARBA" id="ARBA00022840"/>
    </source>
</evidence>
<accession>A0ABP1B6D7</accession>
<feature type="coiled-coil region" evidence="8">
    <location>
        <begin position="1454"/>
        <end position="1537"/>
    </location>
</feature>
<feature type="coiled-coil region" evidence="8">
    <location>
        <begin position="1762"/>
        <end position="1824"/>
    </location>
</feature>
<feature type="compositionally biased region" description="Low complexity" evidence="9">
    <location>
        <begin position="41"/>
        <end position="58"/>
    </location>
</feature>
<dbReference type="InterPro" id="IPR001752">
    <property type="entry name" value="Kinesin_motor_dom"/>
</dbReference>
<evidence type="ECO:0000313" key="12">
    <source>
        <dbReference type="Proteomes" id="UP001497522"/>
    </source>
</evidence>
<evidence type="ECO:0000256" key="1">
    <source>
        <dbReference type="ARBA" id="ARBA00022701"/>
    </source>
</evidence>
<comment type="similarity">
    <text evidence="6">Belongs to the TRAFAC class myosin-kinesin ATPase superfamily. Kinesin family. KIN-12 subfamily.</text>
</comment>
<feature type="coiled-coil region" evidence="8">
    <location>
        <begin position="623"/>
        <end position="650"/>
    </location>
</feature>
<evidence type="ECO:0000313" key="11">
    <source>
        <dbReference type="EMBL" id="CAK9870583.1"/>
    </source>
</evidence>
<evidence type="ECO:0000256" key="7">
    <source>
        <dbReference type="PROSITE-ProRule" id="PRU00283"/>
    </source>
</evidence>
<protein>
    <recommendedName>
        <fullName evidence="10">Kinesin motor domain-containing protein</fullName>
    </recommendedName>
</protein>
<feature type="binding site" evidence="7">
    <location>
        <begin position="360"/>
        <end position="367"/>
    </location>
    <ligand>
        <name>ATP</name>
        <dbReference type="ChEBI" id="CHEBI:30616"/>
    </ligand>
</feature>
<keyword evidence="3 7" id="KW-0067">ATP-binding</keyword>
<dbReference type="PROSITE" id="PS50067">
    <property type="entry name" value="KINESIN_MOTOR_2"/>
    <property type="match status" value="1"/>
</dbReference>
<sequence length="2787" mass="312935">MGKGESSPLRLLMRNSPIKRNVQENAEAHGRSYCSTGGNNSSSKVGEVLSSSTTTTVTPQRKVLTPIPENSSSLRGGGGGGGGGASAPVVVCSGDLGLSSSAGVMSIAGVKKSLFCSESLNSECSVAALVGTPERSVQCASSSTPGKSKQAMIGSLSKKSPSLAPSQLDAAARAPSQTTSIFTPTTTTTPSRVSRSLKYGAMTNGPGTAAAAAASGVGQIGNRLPTATAGSGVFARTLSAVVPQCVTQQQQQQQFELQEDPLFWDEHNVQVLIRTRPMNTSEMATATTQSGFGSSSSSSIRCLKQESANTITWIGPPESRFTFDHVAGDSVTQEKLFKVAGLPMVENCMAGYNSCMFAYGQTGSGKTHTMLGDIDNLDKMPSENRGMIPRVFEYLFARIRKEEELRKDENLMFMCRCSFLEIYNEQITDLLEPTSTNLHLREDVRKGVYVENLSEVEVHGMQDVIHLLNQGAANRRVAATNMNRESSRSHSVFTCIVKSKWERDSMTNIRFGHLNLVDLAGSERQKSSGAEGERLKEAANINKSLSTLGLVIMILVDVANGKQRHVPYRDSKLTFLLQDSLGGNSKTTIIATVSPASCNAFETLSTLKFAQRAKLIQNTAIVNEDASGDVTALHRQIQQMKEELDRVRRQNLLSIPSDVPADGSQDLSRAVGSPSISRKEMRAMEALVAGALRREQEAYGTTQRLAAEIEQLNRLVQQREEESQCGKMILRFREDKIKRLEFLSQGSLSIESYLMEEKRVLVEELQLLRARIDRNPELTRFAAENIRLLDHIKSLKEFQQGDRDVMAQEIVNLRDKLLDVLEGKIALEQGLVPLTTPQADNYRSELDECRNNLTSCLQSQSALERQIDELQGVVNEQKAETTSALAACKLEKEEEEEEGTVVGAAAPVAEKKLLLSVSELQSLQLEHEKMVRRLKRREDRERFLKRKINQLEWELMKEDEQKQELHCDGVESEVVQQQVDIPNEPERSALVDKLDQAKKELAMAQELNAKFQQEQVMMSAQQQEMDWSRSQAEMETALAITSMQAQLMDMENEMQVEKERLAAEANKEALQLASAVSKKGKELSLAREEWYSEKEMLIKTLSDTEKAYAETQHMLSAMKDCMKEVEIRADALSMEVKMLTIARESWEEEKARLEIEVSEMKVENERLAVEANEALQLVSTVSEKGLSEWEEWNLEKEMLIKTLMEMKQEYAKAQQTLETMKDCMKEAEIRATAMSMELKELTRARLVWDEEKIYLQTEVSEMQLENKEILAVEVDEALEIASMVFEKEQSILMEAWSLEKATLMKRLNVIEQEYVAVQSALCIMTDCMEQAEIQADEELGIARQAWENEKACLEREVSEMQVEIESLSRVSNQALLPVVASEVSDEEQGFLCERDQSLEKERTQIETVGETDQDQHVAAAAAAAAPQQEPLLIMSHHCMEVEAEIQVDALPVEMKELAIAKQAWEEEKVCLEREISEMWVANERLSQEANEALQLASQVSEKEQELAIAMEAWNVEKETLMKTLSTMEQKYVAAQQAWSHVTGRMDQAEIQTDAILMEMEERTTAITTRQPWELEEGEEEEECHLERDVVVTEEMLVENESLAVKVNEEALQSAISEKLAHENELLRIEATLILKTVNETKQEFVELQRQLLSMMKAHMEETAIQANELLTQRMEFNIVRKAWEEEMCLEREFLAETSVCLEQHTAEETLLRTLDDENGLVFPGKDNGVRKQVFDIVKEELKTMTEKCERLEVGIQNRDNTISCAQMELVAAQSHYKEAEMEIEKTMQEKEKLVEELMVAKQEINARQREVEALENEMLKVMVQAKLSAKSDAEGWKFENERLFLAQELATKNAELDTIAALAMAQDEVDMTIDLCLRVVGSLAEEIESLREEMVLGTINKELKTEILTYKEDISKAQEKAQTTMVALHEKLQGMETILQEKMSEVVRLQTALDAALDELQCSQAVRCTAEAEIKALEERNHLQLERAETLLQEDISEDLRLQAALGAVGGTFLPENTSGEVVRLQAALGASEDEFQCSQAAAAEIRVLEEKNNLQLQMTEKLLQENMNEVVRLQAALDVAEDDLQCLQATRRTAEAEVKALEEQNHLQLARMENLLQENMSEVARLQAALDVAEDELRLSQAMRCTAEAEIGALEEKNHLQLQRMEKLLQENRSEVVRLQAALDAAEDELQHSQVARCTAEAEIKAFEERKHLELQSMEKLLQENMNEVVRLRTALGAAEDELQSSQAARCTAEAEVKSLEESKHLELQGMEKLLQENMSEVVRLQTVLGAVEDELQHSQAARCTAEAEIKALEERNHCSAKAQQEVTAVELESAKAAVAKLLASVSEKDLSIVELHSKLEEKNAHLTIENSTTRISDLMHAAVGQATEYQQKLKSLEGMVEQVKVEDRRASLGFPVTPKAGDKRSKSPFKGGGSPFKGPGSPFKCMGKGLSQQMNSELDAELSAHQRRIEELDALATSRQKEIFLLNTRLAEAESMTHDIVRELLGVKLDISNYAQVQKFTAQVGVVATTEKITTQPPDQEADEMMHIRSQLNDFIEERESWLEEINRRQAEMVAARVSVEKMRQRNQALTAENENLKAENTEHQKRIGELEKDVKKLSGQQNIQQRIHHHARIKEENNALRLQNEDLSVKLRRSDILFARVNDELARYRIADGKTPFLNIDEEQCLRSKLQEAEESNVQMAQKFVSLCTSILQVAGISQHGKEMHQSLALEGLKQIEDRLQSMEQEISDLKLKTRIAGEKRRLSELRAVHSSPMKPSNFFSPQR</sequence>
<feature type="compositionally biased region" description="Low complexity" evidence="9">
    <location>
        <begin position="175"/>
        <end position="191"/>
    </location>
</feature>
<dbReference type="PANTHER" id="PTHR37739:SF8">
    <property type="entry name" value="KINESIN-LIKE PROTEIN KIN-12D"/>
    <property type="match status" value="1"/>
</dbReference>
<feature type="coiled-coil region" evidence="8">
    <location>
        <begin position="1196"/>
        <end position="1244"/>
    </location>
</feature>
<feature type="compositionally biased region" description="Gly residues" evidence="9">
    <location>
        <begin position="75"/>
        <end position="84"/>
    </location>
</feature>
<dbReference type="Pfam" id="PF00225">
    <property type="entry name" value="Kinesin"/>
    <property type="match status" value="1"/>
</dbReference>
<gene>
    <name evidence="11" type="ORF">CSSPJE1EN2_LOCUS13251</name>
</gene>
<feature type="coiled-coil region" evidence="8">
    <location>
        <begin position="1343"/>
        <end position="1370"/>
    </location>
</feature>
<feature type="coiled-coil region" evidence="8">
    <location>
        <begin position="860"/>
        <end position="1067"/>
    </location>
</feature>
<feature type="region of interest" description="Disordered" evidence="9">
    <location>
        <begin position="26"/>
        <end position="84"/>
    </location>
</feature>
<feature type="coiled-coil region" evidence="8">
    <location>
        <begin position="1900"/>
        <end position="1994"/>
    </location>
</feature>
<evidence type="ECO:0000256" key="2">
    <source>
        <dbReference type="ARBA" id="ARBA00022741"/>
    </source>
</evidence>
<feature type="region of interest" description="Disordered" evidence="9">
    <location>
        <begin position="2416"/>
        <end position="2441"/>
    </location>
</feature>
<dbReference type="InterPro" id="IPR019821">
    <property type="entry name" value="Kinesin_motor_CS"/>
</dbReference>
<evidence type="ECO:0000256" key="5">
    <source>
        <dbReference type="ARBA" id="ARBA00023175"/>
    </source>
</evidence>
<feature type="region of interest" description="Disordered" evidence="9">
    <location>
        <begin position="158"/>
        <end position="192"/>
    </location>
</feature>
<dbReference type="PROSITE" id="PS00411">
    <property type="entry name" value="KINESIN_MOTOR_1"/>
    <property type="match status" value="1"/>
</dbReference>
<keyword evidence="2 7" id="KW-0547">Nucleotide-binding</keyword>